<evidence type="ECO:0008006" key="4">
    <source>
        <dbReference type="Google" id="ProtNLM"/>
    </source>
</evidence>
<dbReference type="PROSITE" id="PS51257">
    <property type="entry name" value="PROKAR_LIPOPROTEIN"/>
    <property type="match status" value="1"/>
</dbReference>
<evidence type="ECO:0000313" key="3">
    <source>
        <dbReference type="Proteomes" id="UP000031599"/>
    </source>
</evidence>
<comment type="caution">
    <text evidence="2">The sequence shown here is derived from an EMBL/GenBank/DDBJ whole genome shotgun (WGS) entry which is preliminary data.</text>
</comment>
<feature type="signal peptide" evidence="1">
    <location>
        <begin position="1"/>
        <end position="23"/>
    </location>
</feature>
<reference evidence="2 3" key="1">
    <citation type="submission" date="2014-12" db="EMBL/GenBank/DDBJ databases">
        <title>Genome assembly of Enhygromyxa salina DSM 15201.</title>
        <authorList>
            <person name="Sharma G."/>
            <person name="Subramanian S."/>
        </authorList>
    </citation>
    <scope>NUCLEOTIDE SEQUENCE [LARGE SCALE GENOMIC DNA]</scope>
    <source>
        <strain evidence="2 3">DSM 15201</strain>
    </source>
</reference>
<name>A0A0C1ZWC8_9BACT</name>
<feature type="chain" id="PRO_5002157546" description="DUF3604 domain-containing protein" evidence="1">
    <location>
        <begin position="24"/>
        <end position="634"/>
    </location>
</feature>
<protein>
    <recommendedName>
        <fullName evidence="4">DUF3604 domain-containing protein</fullName>
    </recommendedName>
</protein>
<proteinExistence type="predicted"/>
<dbReference type="EMBL" id="JMCC02000056">
    <property type="protein sequence ID" value="KIG15358.1"/>
    <property type="molecule type" value="Genomic_DNA"/>
</dbReference>
<sequence>MTPLARCSRLSLTALALASSLSACKPAEEPPFVEEREPCSDNNPLRNVYFGDLHVHTSYSFDAYINRVDVDPFAAYEFAQGQAVELPDDAGGVRTHQLERPLDFAAVTDHGEYLGEVSACKDPDSPAYSSDLCIGLREGDPSVLVQWGLGLGAQTPVRPKAICEVADCPVELSDAWVRTQEAAEAAYDRSAACSFTSFVAYEWSGAKTLSNLHRNVIFRSERVPAIPATHFEEPDYWGLWRALDRDCIEGLNGCDVLAIPHNSNWSNGNMFVAEYPEGDQAELASLRARLEPLLEVYQHKGDSECTNGLANPLGAPDELCDFEKLRTDDFEDCGDGTGMQGMINGGCVSRVDFARGILTEGLREQARLGVNPYKLGLMASTDTHNGTPGAVEEYNYPGHFGAAEGSSAQRLTGTLPGGPQDSPGGLIAVWAEQNNRESIFDAMRRRETYGTSGPRMAVRMFGGWDLPSDICSRADLVELGYERGVPMGGDLPAQPASASAPGFVVQALKDPGTAAAPGTDLERIQMIKGWVDASGEPHVEVFEIAGGPNGASVDISTCETQGAGSPQLCGYWVDPSYDPAERAWYYARVVENPVCRWTTRDCNALEAAGEELPGACDTAIDVIQERAWTSPIWN</sequence>
<accession>A0A0C1ZWC8</accession>
<organism evidence="2 3">
    <name type="scientific">Enhygromyxa salina</name>
    <dbReference type="NCBI Taxonomy" id="215803"/>
    <lineage>
        <taxon>Bacteria</taxon>
        <taxon>Pseudomonadati</taxon>
        <taxon>Myxococcota</taxon>
        <taxon>Polyangia</taxon>
        <taxon>Nannocystales</taxon>
        <taxon>Nannocystaceae</taxon>
        <taxon>Enhygromyxa</taxon>
    </lineage>
</organism>
<gene>
    <name evidence="2" type="ORF">DB30_05690</name>
</gene>
<dbReference type="AlphaFoldDB" id="A0A0C1ZWC8"/>
<dbReference type="RefSeq" id="WP_146659931.1">
    <property type="nucleotide sequence ID" value="NZ_JMCC02000056.1"/>
</dbReference>
<dbReference type="Proteomes" id="UP000031599">
    <property type="component" value="Unassembled WGS sequence"/>
</dbReference>
<dbReference type="InterPro" id="IPR022028">
    <property type="entry name" value="DUF3604"/>
</dbReference>
<dbReference type="Pfam" id="PF12228">
    <property type="entry name" value="DUF3604"/>
    <property type="match status" value="1"/>
</dbReference>
<keyword evidence="1" id="KW-0732">Signal</keyword>
<dbReference type="Gene3D" id="3.20.20.140">
    <property type="entry name" value="Metal-dependent hydrolases"/>
    <property type="match status" value="1"/>
</dbReference>
<evidence type="ECO:0000313" key="2">
    <source>
        <dbReference type="EMBL" id="KIG15358.1"/>
    </source>
</evidence>
<evidence type="ECO:0000256" key="1">
    <source>
        <dbReference type="SAM" id="SignalP"/>
    </source>
</evidence>